<comment type="catalytic activity">
    <reaction evidence="2">
        <text>2 GTP = 3',3'-c-di-GMP + 2 diphosphate</text>
        <dbReference type="Rhea" id="RHEA:24898"/>
        <dbReference type="ChEBI" id="CHEBI:33019"/>
        <dbReference type="ChEBI" id="CHEBI:37565"/>
        <dbReference type="ChEBI" id="CHEBI:58805"/>
        <dbReference type="EC" id="2.7.7.65"/>
    </reaction>
</comment>
<dbReference type="NCBIfam" id="TIGR00254">
    <property type="entry name" value="GGDEF"/>
    <property type="match status" value="1"/>
</dbReference>
<gene>
    <name evidence="5" type="ORF">DMY87_00635</name>
</gene>
<dbReference type="EC" id="2.7.7.65" evidence="1"/>
<dbReference type="PANTHER" id="PTHR45138:SF9">
    <property type="entry name" value="DIGUANYLATE CYCLASE DGCM-RELATED"/>
    <property type="match status" value="1"/>
</dbReference>
<feature type="transmembrane region" description="Helical" evidence="3">
    <location>
        <begin position="112"/>
        <end position="129"/>
    </location>
</feature>
<name>A0ABX5NXI1_9HYPH</name>
<dbReference type="CDD" id="cd01949">
    <property type="entry name" value="GGDEF"/>
    <property type="match status" value="1"/>
</dbReference>
<feature type="transmembrane region" description="Helical" evidence="3">
    <location>
        <begin position="87"/>
        <end position="105"/>
    </location>
</feature>
<evidence type="ECO:0000313" key="6">
    <source>
        <dbReference type="Proteomes" id="UP000247536"/>
    </source>
</evidence>
<dbReference type="Gene3D" id="3.30.70.270">
    <property type="match status" value="1"/>
</dbReference>
<dbReference type="PROSITE" id="PS50887">
    <property type="entry name" value="GGDEF"/>
    <property type="match status" value="1"/>
</dbReference>
<feature type="transmembrane region" description="Helical" evidence="3">
    <location>
        <begin position="5"/>
        <end position="23"/>
    </location>
</feature>
<accession>A0ABX5NXI1</accession>
<feature type="transmembrane region" description="Helical" evidence="3">
    <location>
        <begin position="62"/>
        <end position="81"/>
    </location>
</feature>
<proteinExistence type="predicted"/>
<dbReference type="Pfam" id="PF00990">
    <property type="entry name" value="GGDEF"/>
    <property type="match status" value="1"/>
</dbReference>
<keyword evidence="3" id="KW-1133">Transmembrane helix</keyword>
<dbReference type="PANTHER" id="PTHR45138">
    <property type="entry name" value="REGULATORY COMPONENTS OF SENSORY TRANSDUCTION SYSTEM"/>
    <property type="match status" value="1"/>
</dbReference>
<keyword evidence="3" id="KW-0472">Membrane</keyword>
<dbReference type="EMBL" id="QJRY01000001">
    <property type="protein sequence ID" value="PYB77888.1"/>
    <property type="molecule type" value="Genomic_DNA"/>
</dbReference>
<dbReference type="SUPFAM" id="SSF55073">
    <property type="entry name" value="Nucleotide cyclase"/>
    <property type="match status" value="1"/>
</dbReference>
<reference evidence="5 6" key="1">
    <citation type="submission" date="2018-06" db="EMBL/GenBank/DDBJ databases">
        <title>Rhizobium wuzhouense sp. nov., isolated from roots of Oryza officinalis.</title>
        <authorList>
            <person name="Yuan T."/>
        </authorList>
    </citation>
    <scope>NUCLEOTIDE SEQUENCE [LARGE SCALE GENOMIC DNA]</scope>
    <source>
        <strain evidence="5 6">W44</strain>
    </source>
</reference>
<organism evidence="5 6">
    <name type="scientific">Rhizobium wuzhouense</name>
    <dbReference type="NCBI Taxonomy" id="1986026"/>
    <lineage>
        <taxon>Bacteria</taxon>
        <taxon>Pseudomonadati</taxon>
        <taxon>Pseudomonadota</taxon>
        <taxon>Alphaproteobacteria</taxon>
        <taxon>Hyphomicrobiales</taxon>
        <taxon>Rhizobiaceae</taxon>
        <taxon>Rhizobium/Agrobacterium group</taxon>
        <taxon>Rhizobium</taxon>
    </lineage>
</organism>
<keyword evidence="6" id="KW-1185">Reference proteome</keyword>
<dbReference type="InterPro" id="IPR043128">
    <property type="entry name" value="Rev_trsase/Diguanyl_cyclase"/>
</dbReference>
<evidence type="ECO:0000313" key="5">
    <source>
        <dbReference type="EMBL" id="PYB77888.1"/>
    </source>
</evidence>
<comment type="caution">
    <text evidence="5">The sequence shown here is derived from an EMBL/GenBank/DDBJ whole genome shotgun (WGS) entry which is preliminary data.</text>
</comment>
<sequence>MLRMAVISVFIFYLCCFLFDLWVLGDVTVISAVLRFGVVAPVTGGLLFYLAGEHPIAHKEVAAILVALFAQVCWSIIVVSSHNPAVLGYYYAACTFQMAITIAAASPFRPSLHASIFTFCLTYWVIWLLEGATPLYALQHLSVYLPTMSMTLLVCYQLEAEAVASYLQQQENELLKRELSRQNKDLARLSVTDPLTRLSNRRGTEMELMRLTTEAKSEAERVVLLVADVDNFKAYNDAYGHGAGDECLKRVARAMRRALPIEAHFARHGGEEFLAILSGTEAEIAASVAESLRRAVRQLGIGHDHTGDRNRHVTVSIGAACGAVRSSADYERLLEAADRALYAAKGDGRNSWRVFEGDEVERVVA</sequence>
<evidence type="ECO:0000256" key="2">
    <source>
        <dbReference type="ARBA" id="ARBA00034247"/>
    </source>
</evidence>
<protein>
    <recommendedName>
        <fullName evidence="1">diguanylate cyclase</fullName>
        <ecNumber evidence="1">2.7.7.65</ecNumber>
    </recommendedName>
</protein>
<evidence type="ECO:0000256" key="3">
    <source>
        <dbReference type="SAM" id="Phobius"/>
    </source>
</evidence>
<dbReference type="InterPro" id="IPR050469">
    <property type="entry name" value="Diguanylate_Cyclase"/>
</dbReference>
<feature type="transmembrane region" description="Helical" evidence="3">
    <location>
        <begin position="29"/>
        <end position="50"/>
    </location>
</feature>
<dbReference type="InterPro" id="IPR029787">
    <property type="entry name" value="Nucleotide_cyclase"/>
</dbReference>
<dbReference type="Proteomes" id="UP000247536">
    <property type="component" value="Unassembled WGS sequence"/>
</dbReference>
<feature type="domain" description="GGDEF" evidence="4">
    <location>
        <begin position="220"/>
        <end position="357"/>
    </location>
</feature>
<dbReference type="InterPro" id="IPR000160">
    <property type="entry name" value="GGDEF_dom"/>
</dbReference>
<keyword evidence="3" id="KW-0812">Transmembrane</keyword>
<evidence type="ECO:0000256" key="1">
    <source>
        <dbReference type="ARBA" id="ARBA00012528"/>
    </source>
</evidence>
<dbReference type="SMART" id="SM00267">
    <property type="entry name" value="GGDEF"/>
    <property type="match status" value="1"/>
</dbReference>
<evidence type="ECO:0000259" key="4">
    <source>
        <dbReference type="PROSITE" id="PS50887"/>
    </source>
</evidence>